<dbReference type="InterPro" id="IPR015422">
    <property type="entry name" value="PyrdxlP-dep_Trfase_small"/>
</dbReference>
<organism evidence="10 11">
    <name type="scientific">Methylacidimicrobium cyclopophantes</name>
    <dbReference type="NCBI Taxonomy" id="1041766"/>
    <lineage>
        <taxon>Bacteria</taxon>
        <taxon>Pseudomonadati</taxon>
        <taxon>Verrucomicrobiota</taxon>
        <taxon>Methylacidimicrobium</taxon>
    </lineage>
</organism>
<name>A0A5E6MHC6_9BACT</name>
<dbReference type="GO" id="GO:0046872">
    <property type="term" value="F:metal ion binding"/>
    <property type="evidence" value="ECO:0007669"/>
    <property type="project" value="UniProtKB-KW"/>
</dbReference>
<dbReference type="SUPFAM" id="SSF53383">
    <property type="entry name" value="PLP-dependent transferases"/>
    <property type="match status" value="1"/>
</dbReference>
<evidence type="ECO:0000256" key="5">
    <source>
        <dbReference type="ARBA" id="ARBA00022898"/>
    </source>
</evidence>
<evidence type="ECO:0000256" key="4">
    <source>
        <dbReference type="ARBA" id="ARBA00022723"/>
    </source>
</evidence>
<evidence type="ECO:0000313" key="11">
    <source>
        <dbReference type="Proteomes" id="UP000381693"/>
    </source>
</evidence>
<dbReference type="InterPro" id="IPR016454">
    <property type="entry name" value="Cysteine_dSase"/>
</dbReference>
<keyword evidence="4" id="KW-0479">Metal-binding</keyword>
<proteinExistence type="inferred from homology"/>
<dbReference type="PIRSF" id="PIRSF005572">
    <property type="entry name" value="NifS"/>
    <property type="match status" value="1"/>
</dbReference>
<gene>
    <name evidence="10" type="primary">iscS/NFS1</name>
    <name evidence="10" type="ORF">MAMC_00557</name>
</gene>
<keyword evidence="5" id="KW-0663">Pyridoxal phosphate</keyword>
<keyword evidence="6" id="KW-0408">Iron</keyword>
<dbReference type="GO" id="GO:0031071">
    <property type="term" value="F:cysteine desulfurase activity"/>
    <property type="evidence" value="ECO:0007669"/>
    <property type="project" value="UniProtKB-EC"/>
</dbReference>
<feature type="domain" description="Aminotransferase class V" evidence="9">
    <location>
        <begin position="4"/>
        <end position="353"/>
    </location>
</feature>
<evidence type="ECO:0000313" key="10">
    <source>
        <dbReference type="EMBL" id="VVM05415.1"/>
    </source>
</evidence>
<dbReference type="PANTHER" id="PTHR11601">
    <property type="entry name" value="CYSTEINE DESULFURYLASE FAMILY MEMBER"/>
    <property type="match status" value="1"/>
</dbReference>
<dbReference type="EMBL" id="CABFUZ020000087">
    <property type="protein sequence ID" value="VVM05415.1"/>
    <property type="molecule type" value="Genomic_DNA"/>
</dbReference>
<dbReference type="Pfam" id="PF00266">
    <property type="entry name" value="Aminotran_5"/>
    <property type="match status" value="1"/>
</dbReference>
<evidence type="ECO:0000256" key="8">
    <source>
        <dbReference type="ARBA" id="ARBA00050776"/>
    </source>
</evidence>
<dbReference type="PANTHER" id="PTHR11601:SF34">
    <property type="entry name" value="CYSTEINE DESULFURASE"/>
    <property type="match status" value="1"/>
</dbReference>
<comment type="catalytic activity">
    <reaction evidence="8">
        <text>(sulfur carrier)-H + L-cysteine = (sulfur carrier)-SH + L-alanine</text>
        <dbReference type="Rhea" id="RHEA:43892"/>
        <dbReference type="Rhea" id="RHEA-COMP:14737"/>
        <dbReference type="Rhea" id="RHEA-COMP:14739"/>
        <dbReference type="ChEBI" id="CHEBI:29917"/>
        <dbReference type="ChEBI" id="CHEBI:35235"/>
        <dbReference type="ChEBI" id="CHEBI:57972"/>
        <dbReference type="ChEBI" id="CHEBI:64428"/>
        <dbReference type="EC" id="2.8.1.7"/>
    </reaction>
</comment>
<evidence type="ECO:0000256" key="6">
    <source>
        <dbReference type="ARBA" id="ARBA00023004"/>
    </source>
</evidence>
<keyword evidence="3 10" id="KW-0808">Transferase</keyword>
<dbReference type="Proteomes" id="UP000381693">
    <property type="component" value="Unassembled WGS sequence"/>
</dbReference>
<dbReference type="InterPro" id="IPR000192">
    <property type="entry name" value="Aminotrans_V_dom"/>
</dbReference>
<dbReference type="EC" id="2.8.1.7" evidence="10"/>
<sequence>MSRIYLDYNATSPLDPRVRAAMEPYLDPGGNPSSLHAEGRRARAVMDLAREKIARLLRIQPREIVFTASGSQSDTLAVVGLARGLEKRGKHLICSKIEHPAVARSMAFLESVGFSVSRVPVDRFGVIHLESLERSFRPDTTLVSILSASNEIGTKQPIRAIGELCSERGIVFHSDVVQSAGKEELRLAEWGVSSASLAAHKFGGPLGAAFLYVRSGLPIDRVIFGGEQEGGRWAGTENVASIVGMSEALEIAEKERLGEAVRQRELIETLWQGIADLPGVVRWGHPVERLPNTLAVSCPEVDGESLLIGLDLEGLAVSGGSACSSGVLKPSPVLLALGASKAEARSMVRFSIGKGIGRPEIEECIRRFRKVFLRQWSG</sequence>
<dbReference type="InterPro" id="IPR015424">
    <property type="entry name" value="PyrdxlP-dep_Trfase"/>
</dbReference>
<evidence type="ECO:0000256" key="7">
    <source>
        <dbReference type="ARBA" id="ARBA00023014"/>
    </source>
</evidence>
<dbReference type="OrthoDB" id="9808002at2"/>
<keyword evidence="7" id="KW-0411">Iron-sulfur</keyword>
<keyword evidence="11" id="KW-1185">Reference proteome</keyword>
<comment type="caution">
    <text evidence="10">The sequence shown here is derived from an EMBL/GenBank/DDBJ whole genome shotgun (WGS) entry which is preliminary data.</text>
</comment>
<dbReference type="Gene3D" id="3.40.640.10">
    <property type="entry name" value="Type I PLP-dependent aspartate aminotransferase-like (Major domain)"/>
    <property type="match status" value="1"/>
</dbReference>
<accession>A0A5E6MHC6</accession>
<protein>
    <submittedName>
        <fullName evidence="10">Cysteine desulfurase</fullName>
        <ecNumber evidence="10">2.8.1.7</ecNumber>
    </submittedName>
</protein>
<dbReference type="InterPro" id="IPR015421">
    <property type="entry name" value="PyrdxlP-dep_Trfase_major"/>
</dbReference>
<dbReference type="Gene3D" id="3.90.1150.10">
    <property type="entry name" value="Aspartate Aminotransferase, domain 1"/>
    <property type="match status" value="1"/>
</dbReference>
<evidence type="ECO:0000256" key="1">
    <source>
        <dbReference type="ARBA" id="ARBA00001933"/>
    </source>
</evidence>
<evidence type="ECO:0000256" key="2">
    <source>
        <dbReference type="ARBA" id="ARBA00006490"/>
    </source>
</evidence>
<dbReference type="RefSeq" id="WP_142524653.1">
    <property type="nucleotide sequence ID" value="NZ_CABFUZ020000087.1"/>
</dbReference>
<evidence type="ECO:0000259" key="9">
    <source>
        <dbReference type="Pfam" id="PF00266"/>
    </source>
</evidence>
<reference evidence="10" key="1">
    <citation type="submission" date="2019-09" db="EMBL/GenBank/DDBJ databases">
        <authorList>
            <person name="Cremers G."/>
        </authorList>
    </citation>
    <scope>NUCLEOTIDE SEQUENCE [LARGE SCALE GENOMIC DNA]</scope>
    <source>
        <strain evidence="10">3B</strain>
    </source>
</reference>
<dbReference type="GO" id="GO:0051536">
    <property type="term" value="F:iron-sulfur cluster binding"/>
    <property type="evidence" value="ECO:0007669"/>
    <property type="project" value="UniProtKB-KW"/>
</dbReference>
<comment type="cofactor">
    <cofactor evidence="1">
        <name>pyridoxal 5'-phosphate</name>
        <dbReference type="ChEBI" id="CHEBI:597326"/>
    </cofactor>
</comment>
<comment type="similarity">
    <text evidence="2">Belongs to the class-V pyridoxal-phosphate-dependent aminotransferase family. NifS/IscS subfamily.</text>
</comment>
<dbReference type="AlphaFoldDB" id="A0A5E6MHC6"/>
<evidence type="ECO:0000256" key="3">
    <source>
        <dbReference type="ARBA" id="ARBA00022679"/>
    </source>
</evidence>